<dbReference type="Gramene" id="OE9A102559T1">
    <property type="protein sequence ID" value="OE9A102559C1"/>
    <property type="gene ID" value="OE9A102559"/>
</dbReference>
<feature type="coiled-coil region" evidence="1">
    <location>
        <begin position="345"/>
        <end position="372"/>
    </location>
</feature>
<dbReference type="PANTHER" id="PTHR32258">
    <property type="entry name" value="PROTEIN NETWORKED 4A"/>
    <property type="match status" value="1"/>
</dbReference>
<dbReference type="AlphaFoldDB" id="A0A8S0SKN1"/>
<organism evidence="2 3">
    <name type="scientific">Olea europaea subsp. europaea</name>
    <dbReference type="NCBI Taxonomy" id="158383"/>
    <lineage>
        <taxon>Eukaryota</taxon>
        <taxon>Viridiplantae</taxon>
        <taxon>Streptophyta</taxon>
        <taxon>Embryophyta</taxon>
        <taxon>Tracheophyta</taxon>
        <taxon>Spermatophyta</taxon>
        <taxon>Magnoliopsida</taxon>
        <taxon>eudicotyledons</taxon>
        <taxon>Gunneridae</taxon>
        <taxon>Pentapetalae</taxon>
        <taxon>asterids</taxon>
        <taxon>lamiids</taxon>
        <taxon>Lamiales</taxon>
        <taxon>Oleaceae</taxon>
        <taxon>Oleeae</taxon>
        <taxon>Olea</taxon>
    </lineage>
</organism>
<comment type="caution">
    <text evidence="2">The sequence shown here is derived from an EMBL/GenBank/DDBJ whole genome shotgun (WGS) entry which is preliminary data.</text>
</comment>
<name>A0A8S0SKN1_OLEEU</name>
<evidence type="ECO:0000313" key="2">
    <source>
        <dbReference type="EMBL" id="CAA2993616.1"/>
    </source>
</evidence>
<protein>
    <submittedName>
        <fullName evidence="2">Uncharacterized protein</fullName>
    </submittedName>
</protein>
<gene>
    <name evidence="2" type="ORF">OLEA9_A102559</name>
</gene>
<dbReference type="OrthoDB" id="10255522at2759"/>
<dbReference type="PANTHER" id="PTHR32258:SF6">
    <property type="entry name" value="PROTEIN NETWORKED 1A"/>
    <property type="match status" value="1"/>
</dbReference>
<dbReference type="Proteomes" id="UP000594638">
    <property type="component" value="Unassembled WGS sequence"/>
</dbReference>
<dbReference type="GO" id="GO:0005886">
    <property type="term" value="C:plasma membrane"/>
    <property type="evidence" value="ECO:0007669"/>
    <property type="project" value="TreeGrafter"/>
</dbReference>
<dbReference type="EMBL" id="CACTIH010005452">
    <property type="protein sequence ID" value="CAA2993616.1"/>
    <property type="molecule type" value="Genomic_DNA"/>
</dbReference>
<feature type="coiled-coil region" evidence="1">
    <location>
        <begin position="275"/>
        <end position="309"/>
    </location>
</feature>
<evidence type="ECO:0000256" key="1">
    <source>
        <dbReference type="SAM" id="Coils"/>
    </source>
</evidence>
<keyword evidence="1" id="KW-0175">Coiled coil</keyword>
<dbReference type="InterPro" id="IPR051861">
    <property type="entry name" value="NET_actin-binding_domain"/>
</dbReference>
<keyword evidence="3" id="KW-1185">Reference proteome</keyword>
<evidence type="ECO:0000313" key="3">
    <source>
        <dbReference type="Proteomes" id="UP000594638"/>
    </source>
</evidence>
<proteinExistence type="predicted"/>
<reference evidence="2 3" key="1">
    <citation type="submission" date="2019-12" db="EMBL/GenBank/DDBJ databases">
        <authorList>
            <person name="Alioto T."/>
            <person name="Alioto T."/>
            <person name="Gomez Garrido J."/>
        </authorList>
    </citation>
    <scope>NUCLEOTIDE SEQUENCE [LARGE SCALE GENOMIC DNA]</scope>
</reference>
<accession>A0A8S0SKN1</accession>
<sequence>MEKKEFEEECDKALKAQIEINTWQKFIKDLEEKNYSLIIDCQKHVEASKLANKVIAELESENLERQVEAELLLDEIERLRLAIYRVFRSLEIGNDFTAEAHHGLENIEDMKRMISKHEDDKQQLLVENSVLITLLEQLESNGIEMESQKIYFKQEFKIEAEKLAEVNNEKDELLKINRQLEFEVMKNHQHTGVLDTEMGRLRVQQADLHKAYIELKDAHSHVLQENRSLLKKLSDFKEEKWLVDQENDVVLLELLAIANQSVVFRNFGTKNVRELNILLEDLNSQHEVNNNLEKEMSLLRGKLEMQEAENLILKGSVHRMEIELQVIRESSVEMEKEIFYGKEILIQKKAKLLDAKMKLEAAENLNSTLQNSGQTGE</sequence>
<dbReference type="GO" id="GO:0051015">
    <property type="term" value="F:actin filament binding"/>
    <property type="evidence" value="ECO:0007669"/>
    <property type="project" value="TreeGrafter"/>
</dbReference>